<keyword evidence="5 6" id="KW-0472">Membrane</keyword>
<dbReference type="InterPro" id="IPR003752">
    <property type="entry name" value="DiS_bond_form_DsbB/BdbC"/>
</dbReference>
<evidence type="ECO:0000313" key="8">
    <source>
        <dbReference type="Proteomes" id="UP000776983"/>
    </source>
</evidence>
<keyword evidence="2" id="KW-1003">Cell membrane</keyword>
<sequence>MRTEPIRTTLPHTTRLCLHLIAWLSLASVGVALVSQHVFEMPPCAWCTFQRLLYLCLTLICWLGLLIGRLHSLFGRIACALSALVAFGGVATAWYQHDVAANMVSCSQTFADRFMVSSGLDAGVPWLFGIYASCMDARVELFGVEYALWSLGLFVFLALLALVGLRARR</sequence>
<feature type="transmembrane region" description="Helical" evidence="6">
    <location>
        <begin position="77"/>
        <end position="95"/>
    </location>
</feature>
<proteinExistence type="predicted"/>
<dbReference type="Proteomes" id="UP000776983">
    <property type="component" value="Unassembled WGS sequence"/>
</dbReference>
<dbReference type="RefSeq" id="WP_226953360.1">
    <property type="nucleotide sequence ID" value="NZ_JACDXW010000002.1"/>
</dbReference>
<reference evidence="7 8" key="1">
    <citation type="submission" date="2020-07" db="EMBL/GenBank/DDBJ databases">
        <title>Pusillimonas sp. nov., isolated from poultry manure in Taiwan.</title>
        <authorList>
            <person name="Lin S.-Y."/>
            <person name="Tang Y.-S."/>
            <person name="Young C.-C."/>
        </authorList>
    </citation>
    <scope>NUCLEOTIDE SEQUENCE [LARGE SCALE GENOMIC DNA]</scope>
    <source>
        <strain evidence="7 8">CC-YST705</strain>
    </source>
</reference>
<dbReference type="PANTHER" id="PTHR36570:SF3">
    <property type="entry name" value="DISULFIDE BOND FORMATION PROTEIN B"/>
    <property type="match status" value="1"/>
</dbReference>
<keyword evidence="8" id="KW-1185">Reference proteome</keyword>
<feature type="transmembrane region" description="Helical" evidence="6">
    <location>
        <begin position="146"/>
        <end position="165"/>
    </location>
</feature>
<dbReference type="EMBL" id="JACDXW010000002">
    <property type="protein sequence ID" value="MCB5363124.1"/>
    <property type="molecule type" value="Genomic_DNA"/>
</dbReference>
<evidence type="ECO:0000256" key="6">
    <source>
        <dbReference type="SAM" id="Phobius"/>
    </source>
</evidence>
<dbReference type="InterPro" id="IPR023380">
    <property type="entry name" value="DsbB-like_sf"/>
</dbReference>
<keyword evidence="3 6" id="KW-0812">Transmembrane</keyword>
<dbReference type="SUPFAM" id="SSF158442">
    <property type="entry name" value="DsbB-like"/>
    <property type="match status" value="1"/>
</dbReference>
<name>A0ABS8CB90_9BURK</name>
<accession>A0ABS8CB90</accession>
<protein>
    <submittedName>
        <fullName evidence="7">Disulfide bond formation protein B</fullName>
    </submittedName>
</protein>
<dbReference type="InterPro" id="IPR050183">
    <property type="entry name" value="DsbB"/>
</dbReference>
<evidence type="ECO:0000313" key="7">
    <source>
        <dbReference type="EMBL" id="MCB5363124.1"/>
    </source>
</evidence>
<evidence type="ECO:0000256" key="4">
    <source>
        <dbReference type="ARBA" id="ARBA00022989"/>
    </source>
</evidence>
<keyword evidence="4 6" id="KW-1133">Transmembrane helix</keyword>
<evidence type="ECO:0000256" key="5">
    <source>
        <dbReference type="ARBA" id="ARBA00023136"/>
    </source>
</evidence>
<evidence type="ECO:0000256" key="1">
    <source>
        <dbReference type="ARBA" id="ARBA00004651"/>
    </source>
</evidence>
<dbReference type="Pfam" id="PF02600">
    <property type="entry name" value="DsbB"/>
    <property type="match status" value="1"/>
</dbReference>
<evidence type="ECO:0000256" key="2">
    <source>
        <dbReference type="ARBA" id="ARBA00022475"/>
    </source>
</evidence>
<evidence type="ECO:0000256" key="3">
    <source>
        <dbReference type="ARBA" id="ARBA00022692"/>
    </source>
</evidence>
<feature type="transmembrane region" description="Helical" evidence="6">
    <location>
        <begin position="51"/>
        <end position="70"/>
    </location>
</feature>
<comment type="caution">
    <text evidence="7">The sequence shown here is derived from an EMBL/GenBank/DDBJ whole genome shotgun (WGS) entry which is preliminary data.</text>
</comment>
<dbReference type="PANTHER" id="PTHR36570">
    <property type="entry name" value="DISULFIDE BOND FORMATION PROTEIN B"/>
    <property type="match status" value="1"/>
</dbReference>
<feature type="transmembrane region" description="Helical" evidence="6">
    <location>
        <begin position="20"/>
        <end position="39"/>
    </location>
</feature>
<organism evidence="7 8">
    <name type="scientific">Mesopusillimonas faecipullorum</name>
    <dbReference type="NCBI Taxonomy" id="2755040"/>
    <lineage>
        <taxon>Bacteria</taxon>
        <taxon>Pseudomonadati</taxon>
        <taxon>Pseudomonadota</taxon>
        <taxon>Betaproteobacteria</taxon>
        <taxon>Burkholderiales</taxon>
        <taxon>Alcaligenaceae</taxon>
        <taxon>Mesopusillimonas</taxon>
    </lineage>
</organism>
<dbReference type="Gene3D" id="1.20.1550.10">
    <property type="entry name" value="DsbB-like"/>
    <property type="match status" value="1"/>
</dbReference>
<comment type="subcellular location">
    <subcellularLocation>
        <location evidence="1">Cell membrane</location>
        <topology evidence="1">Multi-pass membrane protein</topology>
    </subcellularLocation>
</comment>
<gene>
    <name evidence="7" type="ORF">H0484_05060</name>
</gene>